<keyword evidence="1" id="KW-0469">Meiosis</keyword>
<protein>
    <recommendedName>
        <fullName evidence="4">RING-type domain-containing protein</fullName>
    </recommendedName>
</protein>
<evidence type="ECO:0000256" key="2">
    <source>
        <dbReference type="SAM" id="Coils"/>
    </source>
</evidence>
<dbReference type="GO" id="GO:0019789">
    <property type="term" value="F:SUMO transferase activity"/>
    <property type="evidence" value="ECO:0007669"/>
    <property type="project" value="InterPro"/>
</dbReference>
<feature type="coiled-coil region" evidence="2">
    <location>
        <begin position="118"/>
        <end position="152"/>
    </location>
</feature>
<keyword evidence="6" id="KW-1185">Reference proteome</keyword>
<feature type="region of interest" description="Disordered" evidence="3">
    <location>
        <begin position="263"/>
        <end position="328"/>
    </location>
</feature>
<dbReference type="OrthoDB" id="2535391at2759"/>
<evidence type="ECO:0000259" key="4">
    <source>
        <dbReference type="Pfam" id="PF14634"/>
    </source>
</evidence>
<feature type="compositionally biased region" description="Polar residues" evidence="3">
    <location>
        <begin position="162"/>
        <end position="171"/>
    </location>
</feature>
<evidence type="ECO:0000313" key="6">
    <source>
        <dbReference type="Proteomes" id="UP000714275"/>
    </source>
</evidence>
<dbReference type="GO" id="GO:0000795">
    <property type="term" value="C:synaptonemal complex"/>
    <property type="evidence" value="ECO:0007669"/>
    <property type="project" value="InterPro"/>
</dbReference>
<evidence type="ECO:0000256" key="3">
    <source>
        <dbReference type="SAM" id="MobiDB-lite"/>
    </source>
</evidence>
<dbReference type="EMBL" id="JABBWD010000003">
    <property type="protein sequence ID" value="KAG1782661.1"/>
    <property type="molecule type" value="Genomic_DNA"/>
</dbReference>
<dbReference type="GO" id="GO:0007131">
    <property type="term" value="P:reciprocal meiotic recombination"/>
    <property type="evidence" value="ECO:0007669"/>
    <property type="project" value="InterPro"/>
</dbReference>
<feature type="region of interest" description="Disordered" evidence="3">
    <location>
        <begin position="153"/>
        <end position="227"/>
    </location>
</feature>
<name>A0A9P7A5L0_9AGAM</name>
<gene>
    <name evidence="5" type="ORF">EV702DRAFT_1020592</name>
</gene>
<evidence type="ECO:0000256" key="1">
    <source>
        <dbReference type="ARBA" id="ARBA00023254"/>
    </source>
</evidence>
<feature type="compositionally biased region" description="Polar residues" evidence="3">
    <location>
        <begin position="354"/>
        <end position="374"/>
    </location>
</feature>
<dbReference type="AlphaFoldDB" id="A0A9P7A5L0"/>
<feature type="domain" description="RING-type" evidence="4">
    <location>
        <begin position="22"/>
        <end position="65"/>
    </location>
</feature>
<reference evidence="5" key="1">
    <citation type="journal article" date="2020" name="New Phytol.">
        <title>Comparative genomics reveals dynamic genome evolution in host specialist ectomycorrhizal fungi.</title>
        <authorList>
            <person name="Lofgren L.A."/>
            <person name="Nguyen N.H."/>
            <person name="Vilgalys R."/>
            <person name="Ruytinx J."/>
            <person name="Liao H.L."/>
            <person name="Branco S."/>
            <person name="Kuo A."/>
            <person name="LaButti K."/>
            <person name="Lipzen A."/>
            <person name="Andreopoulos W."/>
            <person name="Pangilinan J."/>
            <person name="Riley R."/>
            <person name="Hundley H."/>
            <person name="Na H."/>
            <person name="Barry K."/>
            <person name="Grigoriev I.V."/>
            <person name="Stajich J.E."/>
            <person name="Kennedy P.G."/>
        </authorList>
    </citation>
    <scope>NUCLEOTIDE SEQUENCE</scope>
    <source>
        <strain evidence="5">DOB743</strain>
    </source>
</reference>
<organism evidence="5 6">
    <name type="scientific">Suillus placidus</name>
    <dbReference type="NCBI Taxonomy" id="48579"/>
    <lineage>
        <taxon>Eukaryota</taxon>
        <taxon>Fungi</taxon>
        <taxon>Dikarya</taxon>
        <taxon>Basidiomycota</taxon>
        <taxon>Agaricomycotina</taxon>
        <taxon>Agaricomycetes</taxon>
        <taxon>Agaricomycetidae</taxon>
        <taxon>Boletales</taxon>
        <taxon>Suillineae</taxon>
        <taxon>Suillaceae</taxon>
        <taxon>Suillus</taxon>
    </lineage>
</organism>
<dbReference type="PANTHER" id="PTHR22663">
    <property type="entry name" value="RING FINGER PROTEIN NARYA-RELATED"/>
    <property type="match status" value="1"/>
</dbReference>
<sequence>MSNTENEKVVQEAEFDFWDFVNCSICQLPFTSSDRGPPVPFWITECGHVLCNNHLKPDQSCARCNAQNIQLVPLHRDLEPPMSDWFKPLPYSLDSIASAVKFQQDTFAGLIRYYRQACSQLSQTCERIRAERKALRKEVDSLRREVEHLRQCASGFDPAHTQEPSSFSNANGKRPMTDVHDFKTSSSPRSIGPNRITLPLGEQPNFTRQDHGRIPSQSRQPERPGTSRFVEQYAYNGEQGSRMQAPQLSHEQLAPTRHLRLASGEQGHHSMPPPPPPVPGPRGRFRPAMGSTDTRTTMTTNPQTAGPQMTQHRPPQRSLAIPQTPHRASGTYFTGQTSEMRSLQSNRFIPPSSHGHSNSGTGAVTSSNVPGTSSGRHRMPFVSGSTSGFG</sequence>
<dbReference type="PANTHER" id="PTHR22663:SF17">
    <property type="entry name" value="RING FINGER PROTEIN NARYA-RELATED"/>
    <property type="match status" value="1"/>
</dbReference>
<dbReference type="Pfam" id="PF14634">
    <property type="entry name" value="zf-RING_5"/>
    <property type="match status" value="1"/>
</dbReference>
<dbReference type="GO" id="GO:0016925">
    <property type="term" value="P:protein sumoylation"/>
    <property type="evidence" value="ECO:0007669"/>
    <property type="project" value="TreeGrafter"/>
</dbReference>
<dbReference type="GO" id="GO:0007129">
    <property type="term" value="P:homologous chromosome pairing at meiosis"/>
    <property type="evidence" value="ECO:0007669"/>
    <property type="project" value="TreeGrafter"/>
</dbReference>
<feature type="compositionally biased region" description="Low complexity" evidence="3">
    <location>
        <begin position="292"/>
        <end position="304"/>
    </location>
</feature>
<dbReference type="Proteomes" id="UP000714275">
    <property type="component" value="Unassembled WGS sequence"/>
</dbReference>
<keyword evidence="2" id="KW-0175">Coiled coil</keyword>
<comment type="caution">
    <text evidence="5">The sequence shown here is derived from an EMBL/GenBank/DDBJ whole genome shotgun (WGS) entry which is preliminary data.</text>
</comment>
<feature type="region of interest" description="Disordered" evidence="3">
    <location>
        <begin position="349"/>
        <end position="390"/>
    </location>
</feature>
<proteinExistence type="predicted"/>
<dbReference type="InterPro" id="IPR001841">
    <property type="entry name" value="Znf_RING"/>
</dbReference>
<dbReference type="InterPro" id="IPR042123">
    <property type="entry name" value="Zip3/RNF212-like"/>
</dbReference>
<feature type="compositionally biased region" description="Pro residues" evidence="3">
    <location>
        <begin position="271"/>
        <end position="280"/>
    </location>
</feature>
<accession>A0A9P7A5L0</accession>
<evidence type="ECO:0000313" key="5">
    <source>
        <dbReference type="EMBL" id="KAG1782661.1"/>
    </source>
</evidence>